<dbReference type="Proteomes" id="UP000887097">
    <property type="component" value="Unassembled WGS sequence"/>
</dbReference>
<name>A0AA37I6S9_XYLRU</name>
<reference evidence="1" key="1">
    <citation type="submission" date="2021-08" db="EMBL/GenBank/DDBJ databases">
        <title>Prevotella lacticifex sp. nov., isolated from rumen of cow.</title>
        <authorList>
            <person name="Shinkai T."/>
            <person name="Ikeyama N."/>
            <person name="Kumagai M."/>
            <person name="Ohmori H."/>
            <person name="Sakamoto M."/>
            <person name="Ohkuma M."/>
            <person name="Mitsumori M."/>
        </authorList>
    </citation>
    <scope>NUCLEOTIDE SEQUENCE</scope>
    <source>
        <strain evidence="1">JCM 8259</strain>
    </source>
</reference>
<dbReference type="EMBL" id="BPTT01000001">
    <property type="protein sequence ID" value="GJG32845.1"/>
    <property type="molecule type" value="Genomic_DNA"/>
</dbReference>
<dbReference type="Gene3D" id="3.90.550.10">
    <property type="entry name" value="Spore Coat Polysaccharide Biosynthesis Protein SpsA, Chain A"/>
    <property type="match status" value="1"/>
</dbReference>
<comment type="caution">
    <text evidence="1">The sequence shown here is derived from an EMBL/GenBank/DDBJ whole genome shotgun (WGS) entry which is preliminary data.</text>
</comment>
<evidence type="ECO:0000313" key="1">
    <source>
        <dbReference type="EMBL" id="GJG32845.1"/>
    </source>
</evidence>
<dbReference type="InterPro" id="IPR029044">
    <property type="entry name" value="Nucleotide-diphossugar_trans"/>
</dbReference>
<organism evidence="1 2">
    <name type="scientific">Xylanibacter ruminicola</name>
    <name type="common">Prevotella ruminicola</name>
    <dbReference type="NCBI Taxonomy" id="839"/>
    <lineage>
        <taxon>Bacteria</taxon>
        <taxon>Pseudomonadati</taxon>
        <taxon>Bacteroidota</taxon>
        <taxon>Bacteroidia</taxon>
        <taxon>Bacteroidales</taxon>
        <taxon>Prevotellaceae</taxon>
        <taxon>Xylanibacter</taxon>
    </lineage>
</organism>
<accession>A0AA37I6S9</accession>
<proteinExistence type="predicted"/>
<dbReference type="SUPFAM" id="SSF53448">
    <property type="entry name" value="Nucleotide-diphospho-sugar transferases"/>
    <property type="match status" value="1"/>
</dbReference>
<sequence>MVKHPVLFETFARPEYARPVFESIKRAKPRKLYFYSNKARSDREDELKKNEEIRSWVYEIDWDCEVHTWFRDEYVDVYTSLMGSKRWLFSHEDTMITLEEDCLPSQAFFKYCDYFLDYYKDEKRIGFITGDNYTKGFNTKGVDHFITRSIHHFGWATWKDRWESYDFDLIPEDIIFNEYIEKYFSNDLVLRLYYKYLYIGLIPFINRTKCWDYMKVLNQFRDGSFAVSPIYNLVQNVGLNGMHTHNGKGPEFEFGNNDDKGNYPFTYKPIPVLPNEMYDYAESLSEGLRKKAPLVKKILRLEIKYRYPIIYNLLKKIRNFYR</sequence>
<protein>
    <submittedName>
        <fullName evidence="1">Hemolytic protein HlpA</fullName>
    </submittedName>
</protein>
<evidence type="ECO:0000313" key="2">
    <source>
        <dbReference type="Proteomes" id="UP000887097"/>
    </source>
</evidence>
<dbReference type="RefSeq" id="WP_013065418.1">
    <property type="nucleotide sequence ID" value="NZ_BPTT01000001.1"/>
</dbReference>
<dbReference type="GeneID" id="31499986"/>
<dbReference type="AlphaFoldDB" id="A0AA37I6S9"/>
<gene>
    <name evidence="1" type="ORF">PRMUPPPA20_09540</name>
</gene>